<reference evidence="3" key="2">
    <citation type="submission" date="2025-08" db="UniProtKB">
        <authorList>
            <consortium name="RefSeq"/>
        </authorList>
    </citation>
    <scope>IDENTIFICATION</scope>
    <source>
        <tissue evidence="3">Leaf</tissue>
    </source>
</reference>
<dbReference type="SMART" id="SM00579">
    <property type="entry name" value="FBD"/>
    <property type="match status" value="1"/>
</dbReference>
<keyword evidence="2" id="KW-1185">Reference proteome</keyword>
<dbReference type="Gene3D" id="1.20.1280.50">
    <property type="match status" value="1"/>
</dbReference>
<evidence type="ECO:0000259" key="1">
    <source>
        <dbReference type="PROSITE" id="PS50181"/>
    </source>
</evidence>
<evidence type="ECO:0000313" key="3">
    <source>
        <dbReference type="RefSeq" id="XP_010451864.1"/>
    </source>
</evidence>
<organism evidence="2 3">
    <name type="scientific">Camelina sativa</name>
    <name type="common">False flax</name>
    <name type="synonym">Myagrum sativum</name>
    <dbReference type="NCBI Taxonomy" id="90675"/>
    <lineage>
        <taxon>Eukaryota</taxon>
        <taxon>Viridiplantae</taxon>
        <taxon>Streptophyta</taxon>
        <taxon>Embryophyta</taxon>
        <taxon>Tracheophyta</taxon>
        <taxon>Spermatophyta</taxon>
        <taxon>Magnoliopsida</taxon>
        <taxon>eudicotyledons</taxon>
        <taxon>Gunneridae</taxon>
        <taxon>Pentapetalae</taxon>
        <taxon>rosids</taxon>
        <taxon>malvids</taxon>
        <taxon>Brassicales</taxon>
        <taxon>Brassicaceae</taxon>
        <taxon>Camelineae</taxon>
        <taxon>Camelina</taxon>
    </lineage>
</organism>
<dbReference type="PROSITE" id="PS50181">
    <property type="entry name" value="FBOX"/>
    <property type="match status" value="1"/>
</dbReference>
<dbReference type="Pfam" id="PF00646">
    <property type="entry name" value="F-box"/>
    <property type="match status" value="1"/>
</dbReference>
<dbReference type="Proteomes" id="UP000694864">
    <property type="component" value="Chromosome 12"/>
</dbReference>
<dbReference type="PANTHER" id="PTHR31900">
    <property type="entry name" value="F-BOX/RNI SUPERFAMILY PROTEIN-RELATED"/>
    <property type="match status" value="1"/>
</dbReference>
<sequence>MEKINELPDDVLVKILSFLPTKKAVSTCVLSKRWEFLWMWLPKLEFLSPYGTEGDDVLGDFINKKLPLHKSPFIESLRLVLHLNDDIKPEDVKRWIEISVSHHVRELDIRFHPVHENIIPCSLFTCKSLVTLKLNYVVLMDVPSMVCFPSLKTFQLKTVDYVNGKSLQDLLSICPVLDDLSVQIGTGAFTIIVLTLQSLTLLVDNCSFLDGYEVDTPSLKYLKLEDMNEEEHYSLIKNMPKLREAVSLNPKSLIASITSVKRLTICCLEGVYGDGFVFNQLEHLNLCVCKEDVSHVLGQLLKDSPNLRVLNISLMHNMFSEYCVACWNQPSSVPECPLSSLQILTWTPYIGGRHDSDIAVYNLKNARHLKMRTILADSPEDLAPNLKELILSPLASSTCQLSIR</sequence>
<feature type="domain" description="F-box" evidence="1">
    <location>
        <begin position="1"/>
        <end position="37"/>
    </location>
</feature>
<dbReference type="InterPro" id="IPR036047">
    <property type="entry name" value="F-box-like_dom_sf"/>
</dbReference>
<evidence type="ECO:0000313" key="2">
    <source>
        <dbReference type="Proteomes" id="UP000694864"/>
    </source>
</evidence>
<dbReference type="GeneID" id="104734054"/>
<dbReference type="InterPro" id="IPR053781">
    <property type="entry name" value="F-box_AtFBL13-like"/>
</dbReference>
<dbReference type="InterPro" id="IPR001810">
    <property type="entry name" value="F-box_dom"/>
</dbReference>
<dbReference type="Pfam" id="PF08387">
    <property type="entry name" value="FBD"/>
    <property type="match status" value="1"/>
</dbReference>
<dbReference type="InterPro" id="IPR032675">
    <property type="entry name" value="LRR_dom_sf"/>
</dbReference>
<accession>A0ABM0V6X1</accession>
<dbReference type="SUPFAM" id="SSF81383">
    <property type="entry name" value="F-box domain"/>
    <property type="match status" value="1"/>
</dbReference>
<reference evidence="2" key="1">
    <citation type="journal article" date="2014" name="Nat. Commun.">
        <title>The emerging biofuel crop Camelina sativa retains a highly undifferentiated hexaploid genome structure.</title>
        <authorList>
            <person name="Kagale S."/>
            <person name="Koh C."/>
            <person name="Nixon J."/>
            <person name="Bollina V."/>
            <person name="Clarke W.E."/>
            <person name="Tuteja R."/>
            <person name="Spillane C."/>
            <person name="Robinson S.J."/>
            <person name="Links M.G."/>
            <person name="Clarke C."/>
            <person name="Higgins E.E."/>
            <person name="Huebert T."/>
            <person name="Sharpe A.G."/>
            <person name="Parkin I.A."/>
        </authorList>
    </citation>
    <scope>NUCLEOTIDE SEQUENCE [LARGE SCALE GENOMIC DNA]</scope>
    <source>
        <strain evidence="2">cv. DH55</strain>
    </source>
</reference>
<dbReference type="CDD" id="cd22160">
    <property type="entry name" value="F-box_AtFBL13-like"/>
    <property type="match status" value="1"/>
</dbReference>
<dbReference type="PANTHER" id="PTHR31900:SF28">
    <property type="entry name" value="FBD DOMAIN-CONTAINING PROTEIN"/>
    <property type="match status" value="1"/>
</dbReference>
<dbReference type="InterPro" id="IPR055411">
    <property type="entry name" value="LRR_FXL15/At3g58940/PEG3-like"/>
</dbReference>
<dbReference type="Gene3D" id="3.80.10.10">
    <property type="entry name" value="Ribonuclease Inhibitor"/>
    <property type="match status" value="1"/>
</dbReference>
<protein>
    <submittedName>
        <fullName evidence="3">FBD-associated F-box protein At5g38590-like</fullName>
    </submittedName>
</protein>
<dbReference type="Pfam" id="PF24758">
    <property type="entry name" value="LRR_At5g56370"/>
    <property type="match status" value="1"/>
</dbReference>
<dbReference type="InterPro" id="IPR006566">
    <property type="entry name" value="FBD"/>
</dbReference>
<gene>
    <name evidence="3" type="primary">LOC104734054</name>
</gene>
<name>A0ABM0V6X1_CAMSA</name>
<dbReference type="RefSeq" id="XP_010451864.1">
    <property type="nucleotide sequence ID" value="XM_010453562.1"/>
</dbReference>
<dbReference type="SUPFAM" id="SSF52047">
    <property type="entry name" value="RNI-like"/>
    <property type="match status" value="1"/>
</dbReference>
<proteinExistence type="predicted"/>
<dbReference type="InterPro" id="IPR050232">
    <property type="entry name" value="FBL13/AtMIF1-like"/>
</dbReference>